<sequence length="91" mass="9822">MAQQQEISTLLFAMNTSRSKGMNASIHDQMIMLEGAKATTEVVDALRSGAAAMKAMQKEKFLAASVKVGVPHLASTLLLLVTPVEMPHNPW</sequence>
<dbReference type="AlphaFoldDB" id="A0AAD4X6A7"/>
<evidence type="ECO:0000313" key="2">
    <source>
        <dbReference type="EMBL" id="KAI3853748.1"/>
    </source>
</evidence>
<organism evidence="2 3">
    <name type="scientific">Papaver atlanticum</name>
    <dbReference type="NCBI Taxonomy" id="357466"/>
    <lineage>
        <taxon>Eukaryota</taxon>
        <taxon>Viridiplantae</taxon>
        <taxon>Streptophyta</taxon>
        <taxon>Embryophyta</taxon>
        <taxon>Tracheophyta</taxon>
        <taxon>Spermatophyta</taxon>
        <taxon>Magnoliopsida</taxon>
        <taxon>Ranunculales</taxon>
        <taxon>Papaveraceae</taxon>
        <taxon>Papaveroideae</taxon>
        <taxon>Papaver</taxon>
    </lineage>
</organism>
<dbReference type="EMBL" id="JAJJMB010015535">
    <property type="protein sequence ID" value="KAI3853748.1"/>
    <property type="molecule type" value="Genomic_DNA"/>
</dbReference>
<dbReference type="PANTHER" id="PTHR22761">
    <property type="entry name" value="CHARGED MULTIVESICULAR BODY PROTEIN"/>
    <property type="match status" value="1"/>
</dbReference>
<dbReference type="Proteomes" id="UP001202328">
    <property type="component" value="Unassembled WGS sequence"/>
</dbReference>
<dbReference type="GO" id="GO:0005771">
    <property type="term" value="C:multivesicular body"/>
    <property type="evidence" value="ECO:0007669"/>
    <property type="project" value="TreeGrafter"/>
</dbReference>
<dbReference type="PANTHER" id="PTHR22761:SF75">
    <property type="entry name" value="VACUOLAR PROTEIN SORTING-ASSOCIATED PROTEIN 32 HOMOLOG 2"/>
    <property type="match status" value="1"/>
</dbReference>
<evidence type="ECO:0000256" key="1">
    <source>
        <dbReference type="SAM" id="Phobius"/>
    </source>
</evidence>
<dbReference type="GO" id="GO:0009898">
    <property type="term" value="C:cytoplasmic side of plasma membrane"/>
    <property type="evidence" value="ECO:0007669"/>
    <property type="project" value="TreeGrafter"/>
</dbReference>
<dbReference type="GO" id="GO:0006900">
    <property type="term" value="P:vesicle budding from membrane"/>
    <property type="evidence" value="ECO:0007669"/>
    <property type="project" value="TreeGrafter"/>
</dbReference>
<name>A0AAD4X6A7_9MAGN</name>
<gene>
    <name evidence="2" type="ORF">MKW98_025265</name>
</gene>
<keyword evidence="1" id="KW-1133">Transmembrane helix</keyword>
<comment type="caution">
    <text evidence="2">The sequence shown here is derived from an EMBL/GenBank/DDBJ whole genome shotgun (WGS) entry which is preliminary data.</text>
</comment>
<evidence type="ECO:0000313" key="3">
    <source>
        <dbReference type="Proteomes" id="UP001202328"/>
    </source>
</evidence>
<protein>
    <submittedName>
        <fullName evidence="2">Uncharacterized protein</fullName>
    </submittedName>
</protein>
<dbReference type="Pfam" id="PF03357">
    <property type="entry name" value="Snf7"/>
    <property type="match status" value="1"/>
</dbReference>
<keyword evidence="1" id="KW-0812">Transmembrane</keyword>
<reference evidence="2" key="1">
    <citation type="submission" date="2022-04" db="EMBL/GenBank/DDBJ databases">
        <title>A functionally conserved STORR gene fusion in Papaver species that diverged 16.8 million years ago.</title>
        <authorList>
            <person name="Catania T."/>
        </authorList>
    </citation>
    <scope>NUCLEOTIDE SEQUENCE</scope>
    <source>
        <strain evidence="2">S-188037</strain>
    </source>
</reference>
<accession>A0AAD4X6A7</accession>
<proteinExistence type="predicted"/>
<dbReference type="GO" id="GO:0032511">
    <property type="term" value="P:late endosome to vacuole transport via multivesicular body sorting pathway"/>
    <property type="evidence" value="ECO:0007669"/>
    <property type="project" value="TreeGrafter"/>
</dbReference>
<dbReference type="InterPro" id="IPR005024">
    <property type="entry name" value="Snf7_fam"/>
</dbReference>
<feature type="transmembrane region" description="Helical" evidence="1">
    <location>
        <begin position="61"/>
        <end position="81"/>
    </location>
</feature>
<dbReference type="GO" id="GO:0000815">
    <property type="term" value="C:ESCRT III complex"/>
    <property type="evidence" value="ECO:0007669"/>
    <property type="project" value="TreeGrafter"/>
</dbReference>
<keyword evidence="3" id="KW-1185">Reference proteome</keyword>
<keyword evidence="1" id="KW-0472">Membrane</keyword>